<accession>A0A6A2ZN47</accession>
<evidence type="ECO:0000256" key="1">
    <source>
        <dbReference type="SAM" id="MobiDB-lite"/>
    </source>
</evidence>
<gene>
    <name evidence="2" type="ORF">F3Y22_tig00110828pilonHSYRG00197</name>
</gene>
<protein>
    <submittedName>
        <fullName evidence="2">Uncharacterized protein</fullName>
    </submittedName>
</protein>
<feature type="compositionally biased region" description="Basic and acidic residues" evidence="1">
    <location>
        <begin position="17"/>
        <end position="32"/>
    </location>
</feature>
<feature type="compositionally biased region" description="Polar residues" evidence="1">
    <location>
        <begin position="1"/>
        <end position="12"/>
    </location>
</feature>
<dbReference type="Gene3D" id="1.25.40.10">
    <property type="entry name" value="Tetratricopeptide repeat domain"/>
    <property type="match status" value="1"/>
</dbReference>
<keyword evidence="3" id="KW-1185">Reference proteome</keyword>
<dbReference type="EMBL" id="VEPZ02001129">
    <property type="protein sequence ID" value="KAE8692887.1"/>
    <property type="molecule type" value="Genomic_DNA"/>
</dbReference>
<evidence type="ECO:0000313" key="2">
    <source>
        <dbReference type="EMBL" id="KAE8692887.1"/>
    </source>
</evidence>
<feature type="region of interest" description="Disordered" evidence="1">
    <location>
        <begin position="1"/>
        <end position="33"/>
    </location>
</feature>
<dbReference type="PANTHER" id="PTHR35114:SF1">
    <property type="entry name" value="CYTOCHROME OXIDASE COMPLEX ASSEMBLY PROTEIN"/>
    <property type="match status" value="1"/>
</dbReference>
<dbReference type="InterPro" id="IPR011990">
    <property type="entry name" value="TPR-like_helical_dom_sf"/>
</dbReference>
<dbReference type="Proteomes" id="UP000436088">
    <property type="component" value="Unassembled WGS sequence"/>
</dbReference>
<dbReference type="PANTHER" id="PTHR35114">
    <property type="entry name" value="CYTOCHROME OXIDASE COMPLEX ASSEMBLY PROTEIN"/>
    <property type="match status" value="1"/>
</dbReference>
<reference evidence="2" key="1">
    <citation type="submission" date="2019-09" db="EMBL/GenBank/DDBJ databases">
        <title>Draft genome information of white flower Hibiscus syriacus.</title>
        <authorList>
            <person name="Kim Y.-M."/>
        </authorList>
    </citation>
    <scope>NUCLEOTIDE SEQUENCE [LARGE SCALE GENOMIC DNA]</scope>
    <source>
        <strain evidence="2">YM2019G1</strain>
    </source>
</reference>
<name>A0A6A2ZN47_HIBSY</name>
<proteinExistence type="predicted"/>
<sequence>MFNPNYPNNTTSPGGGQKEKSAEKKNRNEKGRIKARLGKRGHLIDYTSSPSILTSRPLIWNRLLCLEKESAYMRKGILNEAAQCCHQALQLNPLLVDAHSDRGNLMKAQGLMNSPSSKLYSNGNSMNDEKNKSFARKVVSFVLITVTGGVALSALDDLAIHHGCSRKAMEKATHKRQSVSCTFPVSGPQGDRVLQLKAVRNKALRPIEFLRGMCPLTKECRVVKLFSKIDEHVGTLLYSEPQVLNATGFSLYCYSL</sequence>
<comment type="caution">
    <text evidence="2">The sequence shown here is derived from an EMBL/GenBank/DDBJ whole genome shotgun (WGS) entry which is preliminary data.</text>
</comment>
<dbReference type="SUPFAM" id="SSF48452">
    <property type="entry name" value="TPR-like"/>
    <property type="match status" value="1"/>
</dbReference>
<organism evidence="2 3">
    <name type="scientific">Hibiscus syriacus</name>
    <name type="common">Rose of Sharon</name>
    <dbReference type="NCBI Taxonomy" id="106335"/>
    <lineage>
        <taxon>Eukaryota</taxon>
        <taxon>Viridiplantae</taxon>
        <taxon>Streptophyta</taxon>
        <taxon>Embryophyta</taxon>
        <taxon>Tracheophyta</taxon>
        <taxon>Spermatophyta</taxon>
        <taxon>Magnoliopsida</taxon>
        <taxon>eudicotyledons</taxon>
        <taxon>Gunneridae</taxon>
        <taxon>Pentapetalae</taxon>
        <taxon>rosids</taxon>
        <taxon>malvids</taxon>
        <taxon>Malvales</taxon>
        <taxon>Malvaceae</taxon>
        <taxon>Malvoideae</taxon>
        <taxon>Hibiscus</taxon>
    </lineage>
</organism>
<evidence type="ECO:0000313" key="3">
    <source>
        <dbReference type="Proteomes" id="UP000436088"/>
    </source>
</evidence>
<dbReference type="AlphaFoldDB" id="A0A6A2ZN47"/>